<dbReference type="PANTHER" id="PTHR28668:SF1">
    <property type="entry name" value="TRANSMEMBRANE PROTEIN 234"/>
    <property type="match status" value="1"/>
</dbReference>
<evidence type="ECO:0000256" key="5">
    <source>
        <dbReference type="SAM" id="Phobius"/>
    </source>
</evidence>
<dbReference type="GO" id="GO:0016020">
    <property type="term" value="C:membrane"/>
    <property type="evidence" value="ECO:0007669"/>
    <property type="project" value="UniProtKB-SubCell"/>
</dbReference>
<dbReference type="Pfam" id="PF10639">
    <property type="entry name" value="TMEM234"/>
    <property type="match status" value="1"/>
</dbReference>
<evidence type="ECO:0000256" key="2">
    <source>
        <dbReference type="ARBA" id="ARBA00022692"/>
    </source>
</evidence>
<dbReference type="Gene3D" id="1.10.3730.20">
    <property type="match status" value="1"/>
</dbReference>
<feature type="transmembrane region" description="Helical" evidence="5">
    <location>
        <begin position="110"/>
        <end position="129"/>
    </location>
</feature>
<dbReference type="OMA" id="LGEWYAE"/>
<dbReference type="GeneID" id="25566966"/>
<keyword evidence="2 5" id="KW-0812">Transmembrane</keyword>
<evidence type="ECO:0000313" key="6">
    <source>
        <dbReference type="EMBL" id="KNC51982.1"/>
    </source>
</evidence>
<dbReference type="PANTHER" id="PTHR28668">
    <property type="entry name" value="TRANSMEMBRANE PROTEIN 234"/>
    <property type="match status" value="1"/>
</dbReference>
<name>A0A0L0DI51_THETB</name>
<keyword evidence="7" id="KW-1185">Reference proteome</keyword>
<feature type="transmembrane region" description="Helical" evidence="5">
    <location>
        <begin position="78"/>
        <end position="103"/>
    </location>
</feature>
<dbReference type="InterPro" id="IPR018908">
    <property type="entry name" value="TMEM234"/>
</dbReference>
<feature type="transmembrane region" description="Helical" evidence="5">
    <location>
        <begin position="35"/>
        <end position="58"/>
    </location>
</feature>
<keyword evidence="3 5" id="KW-1133">Transmembrane helix</keyword>
<dbReference type="EMBL" id="GL349471">
    <property type="protein sequence ID" value="KNC51982.1"/>
    <property type="molecule type" value="Genomic_DNA"/>
</dbReference>
<dbReference type="eggNOG" id="KOG4831">
    <property type="taxonomic scope" value="Eukaryota"/>
</dbReference>
<dbReference type="RefSeq" id="XP_013755568.1">
    <property type="nucleotide sequence ID" value="XM_013900114.1"/>
</dbReference>
<reference evidence="6 7" key="1">
    <citation type="submission" date="2010-05" db="EMBL/GenBank/DDBJ databases">
        <title>The Genome Sequence of Thecamonas trahens ATCC 50062.</title>
        <authorList>
            <consortium name="The Broad Institute Genome Sequencing Platform"/>
            <person name="Russ C."/>
            <person name="Cuomo C."/>
            <person name="Shea T."/>
            <person name="Young S.K."/>
            <person name="Zeng Q."/>
            <person name="Koehrsen M."/>
            <person name="Haas B."/>
            <person name="Borodovsky M."/>
            <person name="Guigo R."/>
            <person name="Alvarado L."/>
            <person name="Berlin A."/>
            <person name="Bochicchio J."/>
            <person name="Borenstein D."/>
            <person name="Chapman S."/>
            <person name="Chen Z."/>
            <person name="Freedman E."/>
            <person name="Gellesch M."/>
            <person name="Goldberg J."/>
            <person name="Griggs A."/>
            <person name="Gujja S."/>
            <person name="Heilman E."/>
            <person name="Heiman D."/>
            <person name="Hepburn T."/>
            <person name="Howarth C."/>
            <person name="Jen D."/>
            <person name="Larson L."/>
            <person name="Mehta T."/>
            <person name="Park D."/>
            <person name="Pearson M."/>
            <person name="Roberts A."/>
            <person name="Saif S."/>
            <person name="Shenoy N."/>
            <person name="Sisk P."/>
            <person name="Stolte C."/>
            <person name="Sykes S."/>
            <person name="Thomson T."/>
            <person name="Walk T."/>
            <person name="White J."/>
            <person name="Yandava C."/>
            <person name="Burger G."/>
            <person name="Gray M.W."/>
            <person name="Holland P.W.H."/>
            <person name="King N."/>
            <person name="Lang F.B.F."/>
            <person name="Roger A.J."/>
            <person name="Ruiz-Trillo I."/>
            <person name="Lander E."/>
            <person name="Nusbaum C."/>
        </authorList>
    </citation>
    <scope>NUCLEOTIDE SEQUENCE [LARGE SCALE GENOMIC DNA]</scope>
    <source>
        <strain evidence="6 7">ATCC 50062</strain>
    </source>
</reference>
<organism evidence="6 7">
    <name type="scientific">Thecamonas trahens ATCC 50062</name>
    <dbReference type="NCBI Taxonomy" id="461836"/>
    <lineage>
        <taxon>Eukaryota</taxon>
        <taxon>Apusozoa</taxon>
        <taxon>Apusomonadida</taxon>
        <taxon>Apusomonadidae</taxon>
        <taxon>Thecamonas</taxon>
    </lineage>
</organism>
<dbReference type="OrthoDB" id="43458at2759"/>
<evidence type="ECO:0000256" key="3">
    <source>
        <dbReference type="ARBA" id="ARBA00022989"/>
    </source>
</evidence>
<feature type="transmembrane region" description="Helical" evidence="5">
    <location>
        <begin position="6"/>
        <end position="23"/>
    </location>
</feature>
<evidence type="ECO:0000313" key="7">
    <source>
        <dbReference type="Proteomes" id="UP000054408"/>
    </source>
</evidence>
<keyword evidence="4 5" id="KW-0472">Membrane</keyword>
<sequence>MRAEEAAWFVVVSALWGMTNPLLKAGSKGVEDVAPYGWAGPLGGWLAQTVFLLTRWQYVVPFAANQGASALFLYSLGAAPLSVAVPLTNALTFAFTAATGWVLGEKISDTPMLTAVGMAMVCAGIAVSITA</sequence>
<comment type="subcellular location">
    <subcellularLocation>
        <location evidence="1">Membrane</location>
        <topology evidence="1">Multi-pass membrane protein</topology>
    </subcellularLocation>
</comment>
<dbReference type="AlphaFoldDB" id="A0A0L0DI51"/>
<dbReference type="Proteomes" id="UP000054408">
    <property type="component" value="Unassembled WGS sequence"/>
</dbReference>
<evidence type="ECO:0000256" key="1">
    <source>
        <dbReference type="ARBA" id="ARBA00004141"/>
    </source>
</evidence>
<evidence type="ECO:0000256" key="4">
    <source>
        <dbReference type="ARBA" id="ARBA00023136"/>
    </source>
</evidence>
<gene>
    <name evidence="6" type="ORF">AMSG_08232</name>
</gene>
<accession>A0A0L0DI51</accession>
<evidence type="ECO:0008006" key="8">
    <source>
        <dbReference type="Google" id="ProtNLM"/>
    </source>
</evidence>
<proteinExistence type="predicted"/>
<protein>
    <recommendedName>
        <fullName evidence="8">Transmembrane protein</fullName>
    </recommendedName>
</protein>